<evidence type="ECO:0000313" key="3">
    <source>
        <dbReference type="Proteomes" id="UP001152622"/>
    </source>
</evidence>
<comment type="caution">
    <text evidence="2">The sequence shown here is derived from an EMBL/GenBank/DDBJ whole genome shotgun (WGS) entry which is preliminary data.</text>
</comment>
<dbReference type="InterPro" id="IPR027417">
    <property type="entry name" value="P-loop_NTPase"/>
</dbReference>
<sequence length="468" mass="53462">MFGLQFAVSSGRCTRGAFMQLLRVKGDLKEKLRCDFLMVIDTEGLKAQELARLDDCNEHDNELATLVTGLSDLTLVNVSTENSTEMKDTLQIVVHAFIRMREVGKRPNCQFIHQNAGDVAVHEKNARDRMHFLDQLNEMTKAAARMEDTERDYSSFGDVMEYDSSKSNWYIGSLWHGNPPMAAVSTSYCKNILQLKKHIFDCLEQRQHKPGTIHDFGEWLKNIWAAVKKEKFIFSFKNSLVAEAYKAFVKKMDRELVIPTDNLDLIAFQIDGNIKDFADVILIGVNDLEKTIEEEISKWDVEKSITELPTKPTEELIKSLLNCKKQCPLCGVPCEQAGLYHSSHFSEYHIPKGLCAYYNLASRKLCTDICTISVTSGGTFKNVHTDYKSVAYKNYKSVNDFYKSWEIQSDSSYKASSYWKSVFYRFNGDFAQKYAAKPADIPDGWNISNEQVRKDLQEAYQVSLNSID</sequence>
<feature type="domain" description="VLIG-type G" evidence="1">
    <location>
        <begin position="1"/>
        <end position="224"/>
    </location>
</feature>
<dbReference type="PROSITE" id="PS51717">
    <property type="entry name" value="G_VLIG"/>
    <property type="match status" value="1"/>
</dbReference>
<keyword evidence="3" id="KW-1185">Reference proteome</keyword>
<dbReference type="InterPro" id="IPR030383">
    <property type="entry name" value="G_VLIG_dom"/>
</dbReference>
<name>A0A9Q1EJU5_SYNKA</name>
<dbReference type="Proteomes" id="UP001152622">
    <property type="component" value="Chromosome 16"/>
</dbReference>
<dbReference type="Gene3D" id="3.40.50.300">
    <property type="entry name" value="P-loop containing nucleotide triphosphate hydrolases"/>
    <property type="match status" value="1"/>
</dbReference>
<dbReference type="PANTHER" id="PTHR14819:SF9">
    <property type="entry name" value="UP-REGULATOR OF CELL PROLIFERATION-LIKE"/>
    <property type="match status" value="1"/>
</dbReference>
<protein>
    <recommendedName>
        <fullName evidence="1">VLIG-type G domain-containing protein</fullName>
    </recommendedName>
</protein>
<dbReference type="OrthoDB" id="1597724at2759"/>
<dbReference type="AlphaFoldDB" id="A0A9Q1EJU5"/>
<evidence type="ECO:0000259" key="1">
    <source>
        <dbReference type="PROSITE" id="PS51717"/>
    </source>
</evidence>
<proteinExistence type="predicted"/>
<dbReference type="Pfam" id="PF25683">
    <property type="entry name" value="URGCP_GTPase"/>
    <property type="match status" value="1"/>
</dbReference>
<dbReference type="GO" id="GO:0005525">
    <property type="term" value="F:GTP binding"/>
    <property type="evidence" value="ECO:0007669"/>
    <property type="project" value="InterPro"/>
</dbReference>
<dbReference type="EMBL" id="JAINUF010000016">
    <property type="protein sequence ID" value="KAJ8340117.1"/>
    <property type="molecule type" value="Genomic_DNA"/>
</dbReference>
<dbReference type="SUPFAM" id="SSF52540">
    <property type="entry name" value="P-loop containing nucleoside triphosphate hydrolases"/>
    <property type="match status" value="1"/>
</dbReference>
<reference evidence="2" key="1">
    <citation type="journal article" date="2023" name="Science">
        <title>Genome structures resolve the early diversification of teleost fishes.</title>
        <authorList>
            <person name="Parey E."/>
            <person name="Louis A."/>
            <person name="Montfort J."/>
            <person name="Bouchez O."/>
            <person name="Roques C."/>
            <person name="Iampietro C."/>
            <person name="Lluch J."/>
            <person name="Castinel A."/>
            <person name="Donnadieu C."/>
            <person name="Desvignes T."/>
            <person name="Floi Bucao C."/>
            <person name="Jouanno E."/>
            <person name="Wen M."/>
            <person name="Mejri S."/>
            <person name="Dirks R."/>
            <person name="Jansen H."/>
            <person name="Henkel C."/>
            <person name="Chen W.J."/>
            <person name="Zahm M."/>
            <person name="Cabau C."/>
            <person name="Klopp C."/>
            <person name="Thompson A.W."/>
            <person name="Robinson-Rechavi M."/>
            <person name="Braasch I."/>
            <person name="Lecointre G."/>
            <person name="Bobe J."/>
            <person name="Postlethwait J.H."/>
            <person name="Berthelot C."/>
            <person name="Roest Crollius H."/>
            <person name="Guiguen Y."/>
        </authorList>
    </citation>
    <scope>NUCLEOTIDE SEQUENCE</scope>
    <source>
        <strain evidence="2">WJC10195</strain>
    </source>
</reference>
<dbReference type="PANTHER" id="PTHR14819">
    <property type="entry name" value="GTP-BINDING"/>
    <property type="match status" value="1"/>
</dbReference>
<evidence type="ECO:0000313" key="2">
    <source>
        <dbReference type="EMBL" id="KAJ8340117.1"/>
    </source>
</evidence>
<accession>A0A9Q1EJU5</accession>
<dbReference type="InterPro" id="IPR052986">
    <property type="entry name" value="VLIG_GTPase"/>
</dbReference>
<organism evidence="2 3">
    <name type="scientific">Synaphobranchus kaupii</name>
    <name type="common">Kaup's arrowtooth eel</name>
    <dbReference type="NCBI Taxonomy" id="118154"/>
    <lineage>
        <taxon>Eukaryota</taxon>
        <taxon>Metazoa</taxon>
        <taxon>Chordata</taxon>
        <taxon>Craniata</taxon>
        <taxon>Vertebrata</taxon>
        <taxon>Euteleostomi</taxon>
        <taxon>Actinopterygii</taxon>
        <taxon>Neopterygii</taxon>
        <taxon>Teleostei</taxon>
        <taxon>Anguilliformes</taxon>
        <taxon>Synaphobranchidae</taxon>
        <taxon>Synaphobranchus</taxon>
    </lineage>
</organism>
<gene>
    <name evidence="2" type="ORF">SKAU_G00347500</name>
</gene>